<dbReference type="Proteomes" id="UP000277811">
    <property type="component" value="Unassembled WGS sequence"/>
</dbReference>
<dbReference type="RefSeq" id="WP_122629072.1">
    <property type="nucleotide sequence ID" value="NZ_UPPP01000083.1"/>
</dbReference>
<evidence type="ECO:0000313" key="3">
    <source>
        <dbReference type="Proteomes" id="UP000277811"/>
    </source>
</evidence>
<feature type="transmembrane region" description="Helical" evidence="1">
    <location>
        <begin position="29"/>
        <end position="47"/>
    </location>
</feature>
<organism evidence="2 3">
    <name type="scientific">Lucifera butyrica</name>
    <dbReference type="NCBI Taxonomy" id="1351585"/>
    <lineage>
        <taxon>Bacteria</taxon>
        <taxon>Bacillati</taxon>
        <taxon>Bacillota</taxon>
        <taxon>Negativicutes</taxon>
        <taxon>Veillonellales</taxon>
        <taxon>Veillonellaceae</taxon>
        <taxon>Lucifera</taxon>
    </lineage>
</organism>
<keyword evidence="1" id="KW-1133">Transmembrane helix</keyword>
<dbReference type="AlphaFoldDB" id="A0A498R9W3"/>
<keyword evidence="1" id="KW-0812">Transmembrane</keyword>
<reference evidence="2 3" key="1">
    <citation type="submission" date="2018-06" db="EMBL/GenBank/DDBJ databases">
        <authorList>
            <person name="Strepis N."/>
        </authorList>
    </citation>
    <scope>NUCLEOTIDE SEQUENCE [LARGE SCALE GENOMIC DNA]</scope>
    <source>
        <strain evidence="2">LUCI</strain>
    </source>
</reference>
<keyword evidence="3" id="KW-1185">Reference proteome</keyword>
<dbReference type="EMBL" id="UPPP01000083">
    <property type="protein sequence ID" value="VBB08171.1"/>
    <property type="molecule type" value="Genomic_DNA"/>
</dbReference>
<proteinExistence type="predicted"/>
<evidence type="ECO:0000256" key="1">
    <source>
        <dbReference type="SAM" id="Phobius"/>
    </source>
</evidence>
<gene>
    <name evidence="2" type="ORF">LUCI_3436</name>
</gene>
<sequence length="95" mass="11040">MKSYQIWKKLSYGCIALIFIMSEVKLKQLALLFVILWITCHLIYVLIRRKTDPIYNEIRTVIGIKVRTFDYALLMIIATPVIIIPLLIFAIALAK</sequence>
<feature type="transmembrane region" description="Helical" evidence="1">
    <location>
        <begin position="68"/>
        <end position="94"/>
    </location>
</feature>
<name>A0A498R9W3_9FIRM</name>
<keyword evidence="1" id="KW-0472">Membrane</keyword>
<evidence type="ECO:0000313" key="2">
    <source>
        <dbReference type="EMBL" id="VBB08171.1"/>
    </source>
</evidence>
<protein>
    <submittedName>
        <fullName evidence="2">Uncharacterized protein</fullName>
    </submittedName>
</protein>
<accession>A0A498R9W3</accession>